<evidence type="ECO:0000313" key="1">
    <source>
        <dbReference type="EMBL" id="MFC4531637.1"/>
    </source>
</evidence>
<gene>
    <name evidence="1" type="ORF">ACFO60_12745</name>
</gene>
<dbReference type="SUPFAM" id="SSF47789">
    <property type="entry name" value="C-terminal domain of RNA polymerase alpha subunit"/>
    <property type="match status" value="1"/>
</dbReference>
<dbReference type="RefSeq" id="WP_380840274.1">
    <property type="nucleotide sequence ID" value="NZ_JBHSFP010000006.1"/>
</dbReference>
<dbReference type="EMBL" id="JBHSFP010000006">
    <property type="protein sequence ID" value="MFC4531637.1"/>
    <property type="molecule type" value="Genomic_DNA"/>
</dbReference>
<accession>A0ABV9CFK9</accession>
<organism evidence="1 2">
    <name type="scientific">Sphaerisporangium dianthi</name>
    <dbReference type="NCBI Taxonomy" id="1436120"/>
    <lineage>
        <taxon>Bacteria</taxon>
        <taxon>Bacillati</taxon>
        <taxon>Actinomycetota</taxon>
        <taxon>Actinomycetes</taxon>
        <taxon>Streptosporangiales</taxon>
        <taxon>Streptosporangiaceae</taxon>
        <taxon>Sphaerisporangium</taxon>
    </lineage>
</organism>
<dbReference type="Proteomes" id="UP001596004">
    <property type="component" value="Unassembled WGS sequence"/>
</dbReference>
<evidence type="ECO:0000313" key="2">
    <source>
        <dbReference type="Proteomes" id="UP001596004"/>
    </source>
</evidence>
<sequence length="73" mass="7556">MASERNGSGELELPAGLGKPAQRALAAAGYTRLDQLAEVSEADLARLHGMGPKAVARLRQALADHGLTFAAES</sequence>
<protein>
    <submittedName>
        <fullName evidence="1">Helix-hairpin-helix domain-containing protein</fullName>
    </submittedName>
</protein>
<keyword evidence="2" id="KW-1185">Reference proteome</keyword>
<dbReference type="Gene3D" id="1.10.150.20">
    <property type="entry name" value="5' to 3' exonuclease, C-terminal subdomain"/>
    <property type="match status" value="1"/>
</dbReference>
<reference evidence="2" key="1">
    <citation type="journal article" date="2019" name="Int. J. Syst. Evol. Microbiol.">
        <title>The Global Catalogue of Microorganisms (GCM) 10K type strain sequencing project: providing services to taxonomists for standard genome sequencing and annotation.</title>
        <authorList>
            <consortium name="The Broad Institute Genomics Platform"/>
            <consortium name="The Broad Institute Genome Sequencing Center for Infectious Disease"/>
            <person name="Wu L."/>
            <person name="Ma J."/>
        </authorList>
    </citation>
    <scope>NUCLEOTIDE SEQUENCE [LARGE SCALE GENOMIC DNA]</scope>
    <source>
        <strain evidence="2">CGMCC 4.7132</strain>
    </source>
</reference>
<dbReference type="Pfam" id="PF14520">
    <property type="entry name" value="HHH_5"/>
    <property type="match status" value="1"/>
</dbReference>
<proteinExistence type="predicted"/>
<name>A0ABV9CFK9_9ACTN</name>
<comment type="caution">
    <text evidence="1">The sequence shown here is derived from an EMBL/GenBank/DDBJ whole genome shotgun (WGS) entry which is preliminary data.</text>
</comment>